<proteinExistence type="predicted"/>
<dbReference type="EMBL" id="JARBDR010000440">
    <property type="protein sequence ID" value="KAJ8312115.1"/>
    <property type="molecule type" value="Genomic_DNA"/>
</dbReference>
<comment type="caution">
    <text evidence="2">The sequence shown here is derived from an EMBL/GenBank/DDBJ whole genome shotgun (WGS) entry which is preliminary data.</text>
</comment>
<accession>A0ABQ9F759</accession>
<keyword evidence="3" id="KW-1185">Reference proteome</keyword>
<protein>
    <submittedName>
        <fullName evidence="2">Uncharacterized protein</fullName>
    </submittedName>
</protein>
<organism evidence="2 3">
    <name type="scientific">Tegillarca granosa</name>
    <name type="common">Malaysian cockle</name>
    <name type="synonym">Anadara granosa</name>
    <dbReference type="NCBI Taxonomy" id="220873"/>
    <lineage>
        <taxon>Eukaryota</taxon>
        <taxon>Metazoa</taxon>
        <taxon>Spiralia</taxon>
        <taxon>Lophotrochozoa</taxon>
        <taxon>Mollusca</taxon>
        <taxon>Bivalvia</taxon>
        <taxon>Autobranchia</taxon>
        <taxon>Pteriomorphia</taxon>
        <taxon>Arcoida</taxon>
        <taxon>Arcoidea</taxon>
        <taxon>Arcidae</taxon>
        <taxon>Tegillarca</taxon>
    </lineage>
</organism>
<sequence length="81" mass="8992">MEMKFLHVLALILAVTVVTADDEEENEVITDKNIVKARVESCVILSKEMSLTCSSSGEPDFSLREDIKAAEQKISRNHDGI</sequence>
<gene>
    <name evidence="2" type="ORF">KUTeg_009488</name>
</gene>
<dbReference type="Proteomes" id="UP001217089">
    <property type="component" value="Unassembled WGS sequence"/>
</dbReference>
<name>A0ABQ9F759_TEGGR</name>
<evidence type="ECO:0000256" key="1">
    <source>
        <dbReference type="SAM" id="SignalP"/>
    </source>
</evidence>
<feature type="chain" id="PRO_5047206147" evidence="1">
    <location>
        <begin position="21"/>
        <end position="81"/>
    </location>
</feature>
<feature type="signal peptide" evidence="1">
    <location>
        <begin position="1"/>
        <end position="20"/>
    </location>
</feature>
<evidence type="ECO:0000313" key="2">
    <source>
        <dbReference type="EMBL" id="KAJ8312115.1"/>
    </source>
</evidence>
<reference evidence="2 3" key="1">
    <citation type="submission" date="2022-12" db="EMBL/GenBank/DDBJ databases">
        <title>Chromosome-level genome of Tegillarca granosa.</title>
        <authorList>
            <person name="Kim J."/>
        </authorList>
    </citation>
    <scope>NUCLEOTIDE SEQUENCE [LARGE SCALE GENOMIC DNA]</scope>
    <source>
        <strain evidence="2">Teg-2019</strain>
        <tissue evidence="2">Adductor muscle</tissue>
    </source>
</reference>
<evidence type="ECO:0000313" key="3">
    <source>
        <dbReference type="Proteomes" id="UP001217089"/>
    </source>
</evidence>
<keyword evidence="1" id="KW-0732">Signal</keyword>